<dbReference type="Proteomes" id="UP001153365">
    <property type="component" value="Unassembled WGS sequence"/>
</dbReference>
<evidence type="ECO:0000313" key="2">
    <source>
        <dbReference type="EMBL" id="CAH7684955.1"/>
    </source>
</evidence>
<proteinExistence type="predicted"/>
<name>A0AAV0BCT9_PHAPC</name>
<comment type="caution">
    <text evidence="2">The sequence shown here is derived from an EMBL/GenBank/DDBJ whole genome shotgun (WGS) entry which is preliminary data.</text>
</comment>
<dbReference type="EMBL" id="CALTRL010001181">
    <property type="protein sequence ID" value="CAH7671412.1"/>
    <property type="molecule type" value="Genomic_DNA"/>
</dbReference>
<evidence type="ECO:0008006" key="4">
    <source>
        <dbReference type="Google" id="ProtNLM"/>
    </source>
</evidence>
<dbReference type="EMBL" id="CALTRL010005697">
    <property type="protein sequence ID" value="CAH7684955.1"/>
    <property type="molecule type" value="Genomic_DNA"/>
</dbReference>
<organism evidence="2 3">
    <name type="scientific">Phakopsora pachyrhizi</name>
    <name type="common">Asian soybean rust disease fungus</name>
    <dbReference type="NCBI Taxonomy" id="170000"/>
    <lineage>
        <taxon>Eukaryota</taxon>
        <taxon>Fungi</taxon>
        <taxon>Dikarya</taxon>
        <taxon>Basidiomycota</taxon>
        <taxon>Pucciniomycotina</taxon>
        <taxon>Pucciniomycetes</taxon>
        <taxon>Pucciniales</taxon>
        <taxon>Phakopsoraceae</taxon>
        <taxon>Phakopsora</taxon>
    </lineage>
</organism>
<accession>A0AAV0BCT9</accession>
<dbReference type="AlphaFoldDB" id="A0AAV0BCT9"/>
<evidence type="ECO:0000313" key="3">
    <source>
        <dbReference type="Proteomes" id="UP001153365"/>
    </source>
</evidence>
<sequence>MAKPGVGRLPPGKALGLLTFGTGLGWIVMKIVTPSEEKLYSRLSPDLKLKVDQRRAESKEWDKTYGNTTVIEQYEKSVKRDK</sequence>
<keyword evidence="3" id="KW-1185">Reference proteome</keyword>
<protein>
    <recommendedName>
        <fullName evidence="4">Cytochrome b mRNA-processing protein 4</fullName>
    </recommendedName>
</protein>
<evidence type="ECO:0000313" key="1">
    <source>
        <dbReference type="EMBL" id="CAH7671412.1"/>
    </source>
</evidence>
<gene>
    <name evidence="2" type="ORF">PPACK8108_LOCUS19407</name>
    <name evidence="1" type="ORF">PPACK8108_LOCUS6184</name>
</gene>
<reference evidence="2" key="1">
    <citation type="submission" date="2022-06" db="EMBL/GenBank/DDBJ databases">
        <authorList>
            <consortium name="SYNGENTA / RWTH Aachen University"/>
        </authorList>
    </citation>
    <scope>NUCLEOTIDE SEQUENCE</scope>
</reference>